<reference evidence="1 2" key="1">
    <citation type="submission" date="2016-04" db="EMBL/GenBank/DDBJ databases">
        <authorList>
            <person name="Chen L."/>
            <person name="Zhuang W."/>
            <person name="Wang G."/>
        </authorList>
    </citation>
    <scope>NUCLEOTIDE SEQUENCE [LARGE SCALE GENOMIC DNA]</scope>
    <source>
        <strain evidence="2">GR20</strain>
    </source>
</reference>
<comment type="caution">
    <text evidence="1">The sequence shown here is derived from an EMBL/GenBank/DDBJ whole genome shotgun (WGS) entry which is preliminary data.</text>
</comment>
<gene>
    <name evidence="1" type="ORF">A4D02_03080</name>
</gene>
<dbReference type="SUPFAM" id="SSF88713">
    <property type="entry name" value="Glycoside hydrolase/deacetylase"/>
    <property type="match status" value="1"/>
</dbReference>
<dbReference type="RefSeq" id="WP_014222901.1">
    <property type="nucleotide sequence ID" value="NZ_LWBO01000001.1"/>
</dbReference>
<keyword evidence="2" id="KW-1185">Reference proteome</keyword>
<dbReference type="InterPro" id="IPR011330">
    <property type="entry name" value="Glyco_hydro/deAcase_b/a-brl"/>
</dbReference>
<sequence>MKKLVLFTFDYELFLGNRSGAVQECIIKPTYKLLSLLNQYQFKGVFFVDTTYLISLKAVAELYPKAKEDQAAIYEQLRNIIQQGHYVFPHVHAHWLDAEYLPNENEWSLKELRYYQFSALDQERQIKLFNESVQLIQSIADSVVKNYRIDSYRAGGWSIQPFSSFKPHFLEHGIHHEWSVLPGKYVTSTAHSFDFRKVPTEQPTYHFNDDVCKSEKNGTFKEWTISTLSLSRFEKWMNFKVNGLIQRLIKKEKLKGSTVSSKIKEEGDIYCESNGLRLIASFEGLNPYNLMKYQAMIKRSTYFHFISHPKLITGTEFRMINILFRSLSKQKGLETDFRKVNF</sequence>
<evidence type="ECO:0008006" key="3">
    <source>
        <dbReference type="Google" id="ProtNLM"/>
    </source>
</evidence>
<organism evidence="1 2">
    <name type="scientific">Niastella koreensis</name>
    <dbReference type="NCBI Taxonomy" id="354356"/>
    <lineage>
        <taxon>Bacteria</taxon>
        <taxon>Pseudomonadati</taxon>
        <taxon>Bacteroidota</taxon>
        <taxon>Chitinophagia</taxon>
        <taxon>Chitinophagales</taxon>
        <taxon>Chitinophagaceae</taxon>
        <taxon>Niastella</taxon>
    </lineage>
</organism>
<evidence type="ECO:0000313" key="2">
    <source>
        <dbReference type="Proteomes" id="UP000192277"/>
    </source>
</evidence>
<accession>A0ABX3P5Q8</accession>
<dbReference type="EMBL" id="LWBO01000001">
    <property type="protein sequence ID" value="OQP55306.1"/>
    <property type="molecule type" value="Genomic_DNA"/>
</dbReference>
<name>A0ABX3P5Q8_9BACT</name>
<dbReference type="Proteomes" id="UP000192277">
    <property type="component" value="Unassembled WGS sequence"/>
</dbReference>
<evidence type="ECO:0000313" key="1">
    <source>
        <dbReference type="EMBL" id="OQP55306.1"/>
    </source>
</evidence>
<proteinExistence type="predicted"/>
<dbReference type="Gene3D" id="3.20.20.370">
    <property type="entry name" value="Glycoside hydrolase/deacetylase"/>
    <property type="match status" value="1"/>
</dbReference>
<protein>
    <recommendedName>
        <fullName evidence="3">Polysaccharide deacetylase</fullName>
    </recommendedName>
</protein>